<evidence type="ECO:0000256" key="1">
    <source>
        <dbReference type="SAM" id="MobiDB-lite"/>
    </source>
</evidence>
<feature type="chain" id="PRO_5034237431" evidence="2">
    <location>
        <begin position="23"/>
        <end position="302"/>
    </location>
</feature>
<evidence type="ECO:0000313" key="4">
    <source>
        <dbReference type="RefSeq" id="XP_018028054.1"/>
    </source>
</evidence>
<keyword evidence="3" id="KW-1185">Reference proteome</keyword>
<dbReference type="AlphaFoldDB" id="A0A8B7PPC3"/>
<reference evidence="4" key="1">
    <citation type="submission" date="2025-08" db="UniProtKB">
        <authorList>
            <consortium name="RefSeq"/>
        </authorList>
    </citation>
    <scope>IDENTIFICATION</scope>
    <source>
        <tissue evidence="4">Whole organism</tissue>
    </source>
</reference>
<organism evidence="3 4">
    <name type="scientific">Hyalella azteca</name>
    <name type="common">Amphipod</name>
    <dbReference type="NCBI Taxonomy" id="294128"/>
    <lineage>
        <taxon>Eukaryota</taxon>
        <taxon>Metazoa</taxon>
        <taxon>Ecdysozoa</taxon>
        <taxon>Arthropoda</taxon>
        <taxon>Crustacea</taxon>
        <taxon>Multicrustacea</taxon>
        <taxon>Malacostraca</taxon>
        <taxon>Eumalacostraca</taxon>
        <taxon>Peracarida</taxon>
        <taxon>Amphipoda</taxon>
        <taxon>Senticaudata</taxon>
        <taxon>Talitrida</taxon>
        <taxon>Talitroidea</taxon>
        <taxon>Hyalellidae</taxon>
        <taxon>Hyalella</taxon>
    </lineage>
</organism>
<feature type="region of interest" description="Disordered" evidence="1">
    <location>
        <begin position="48"/>
        <end position="126"/>
    </location>
</feature>
<name>A0A8B7PPC3_HYAAZ</name>
<dbReference type="GeneID" id="108683264"/>
<proteinExistence type="predicted"/>
<dbReference type="KEGG" id="hazt:108683264"/>
<feature type="signal peptide" evidence="2">
    <location>
        <begin position="1"/>
        <end position="22"/>
    </location>
</feature>
<evidence type="ECO:0000256" key="2">
    <source>
        <dbReference type="SAM" id="SignalP"/>
    </source>
</evidence>
<keyword evidence="2" id="KW-0732">Signal</keyword>
<feature type="compositionally biased region" description="Basic and acidic residues" evidence="1">
    <location>
        <begin position="68"/>
        <end position="91"/>
    </location>
</feature>
<gene>
    <name evidence="4" type="primary">LOC108683264</name>
</gene>
<sequence length="302" mass="35119">MARSTVAMVITIAWFLLGFSFALPADEAKQSPAGELNSNLALEIRTTENPANFNGQRSSNQDFVVSSNEDRRRSTPDRRLSSSARNEDRVNRYVTQNEFSTSSRPDYSTNKWKYDTNPRQNYNNNYNLDPNNNVGADYYTNPRSNFSTNFKNYNTNLQGQQYQRIRPYSYDSYVTRTGSSYPYAPPRQSFQSSSYVHDKIPKTIFKSSDFKPSSHPVDLPFEWATVTEKSNVLVKPYFDKFDENQNLSKIQERVKIFYGGNMKSAPQFRNMQREQQALEQQKKLYRSFKTQRANQVLKTQSE</sequence>
<dbReference type="RefSeq" id="XP_018028054.1">
    <property type="nucleotide sequence ID" value="XM_018172565.2"/>
</dbReference>
<dbReference type="Proteomes" id="UP000694843">
    <property type="component" value="Unplaced"/>
</dbReference>
<feature type="compositionally biased region" description="Low complexity" evidence="1">
    <location>
        <begin position="117"/>
        <end position="126"/>
    </location>
</feature>
<feature type="compositionally biased region" description="Polar residues" evidence="1">
    <location>
        <begin position="93"/>
        <end position="111"/>
    </location>
</feature>
<evidence type="ECO:0000313" key="3">
    <source>
        <dbReference type="Proteomes" id="UP000694843"/>
    </source>
</evidence>
<accession>A0A8B7PPC3</accession>
<feature type="compositionally biased region" description="Polar residues" evidence="1">
    <location>
        <begin position="48"/>
        <end position="67"/>
    </location>
</feature>
<protein>
    <submittedName>
        <fullName evidence="4">Uncharacterized protein LOC108683264</fullName>
    </submittedName>
</protein>